<feature type="region of interest" description="Disordered" evidence="1">
    <location>
        <begin position="115"/>
        <end position="134"/>
    </location>
</feature>
<feature type="region of interest" description="Disordered" evidence="1">
    <location>
        <begin position="72"/>
        <end position="105"/>
    </location>
</feature>
<evidence type="ECO:0000313" key="3">
    <source>
        <dbReference type="EMBL" id="RDL38920.1"/>
    </source>
</evidence>
<reference evidence="3 4" key="1">
    <citation type="journal article" date="2018" name="IMA Fungus">
        <title>IMA Genome-F 9: Draft genome sequence of Annulohypoxylon stygium, Aspergillus mulundensis, Berkeleyomyces basicola (syn. Thielaviopsis basicola), Ceratocystis smalleyi, two Cercospora beticola strains, Coleophoma cylindrospora, Fusarium fracticaudum, Phialophora cf. hyalina, and Morchella septimelata.</title>
        <authorList>
            <person name="Wingfield B.D."/>
            <person name="Bills G.F."/>
            <person name="Dong Y."/>
            <person name="Huang W."/>
            <person name="Nel W.J."/>
            <person name="Swalarsk-Parry B.S."/>
            <person name="Vaghefi N."/>
            <person name="Wilken P.M."/>
            <person name="An Z."/>
            <person name="de Beer Z.W."/>
            <person name="De Vos L."/>
            <person name="Chen L."/>
            <person name="Duong T.A."/>
            <person name="Gao Y."/>
            <person name="Hammerbacher A."/>
            <person name="Kikkert J.R."/>
            <person name="Li Y."/>
            <person name="Li H."/>
            <person name="Li K."/>
            <person name="Li Q."/>
            <person name="Liu X."/>
            <person name="Ma X."/>
            <person name="Naidoo K."/>
            <person name="Pethybridge S.J."/>
            <person name="Sun J."/>
            <person name="Steenkamp E.T."/>
            <person name="van der Nest M.A."/>
            <person name="van Wyk S."/>
            <person name="Wingfield M.J."/>
            <person name="Xiong C."/>
            <person name="Yue Q."/>
            <person name="Zhang X."/>
        </authorList>
    </citation>
    <scope>NUCLEOTIDE SEQUENCE [LARGE SCALE GENOMIC DNA]</scope>
    <source>
        <strain evidence="3 4">BP 5553</strain>
    </source>
</reference>
<keyword evidence="2" id="KW-0812">Transmembrane</keyword>
<comment type="caution">
    <text evidence="3">The sequence shown here is derived from an EMBL/GenBank/DDBJ whole genome shotgun (WGS) entry which is preliminary data.</text>
</comment>
<dbReference type="GeneID" id="43596109"/>
<dbReference type="EMBL" id="NPIC01000002">
    <property type="protein sequence ID" value="RDL38920.1"/>
    <property type="molecule type" value="Genomic_DNA"/>
</dbReference>
<feature type="transmembrane region" description="Helical" evidence="2">
    <location>
        <begin position="15"/>
        <end position="34"/>
    </location>
</feature>
<accession>A0A370TTS8</accession>
<dbReference type="Proteomes" id="UP000254866">
    <property type="component" value="Unassembled WGS sequence"/>
</dbReference>
<dbReference type="AlphaFoldDB" id="A0A370TTS8"/>
<organism evidence="3 4">
    <name type="scientific">Venustampulla echinocandica</name>
    <dbReference type="NCBI Taxonomy" id="2656787"/>
    <lineage>
        <taxon>Eukaryota</taxon>
        <taxon>Fungi</taxon>
        <taxon>Dikarya</taxon>
        <taxon>Ascomycota</taxon>
        <taxon>Pezizomycotina</taxon>
        <taxon>Leotiomycetes</taxon>
        <taxon>Helotiales</taxon>
        <taxon>Pleuroascaceae</taxon>
        <taxon>Venustampulla</taxon>
    </lineage>
</organism>
<keyword evidence="2" id="KW-0472">Membrane</keyword>
<evidence type="ECO:0000313" key="4">
    <source>
        <dbReference type="Proteomes" id="UP000254866"/>
    </source>
</evidence>
<evidence type="ECO:0000256" key="2">
    <source>
        <dbReference type="SAM" id="Phobius"/>
    </source>
</evidence>
<keyword evidence="4" id="KW-1185">Reference proteome</keyword>
<name>A0A370TTS8_9HELO</name>
<feature type="compositionally biased region" description="Low complexity" evidence="1">
    <location>
        <begin position="115"/>
        <end position="125"/>
    </location>
</feature>
<gene>
    <name evidence="3" type="ORF">BP5553_03260</name>
</gene>
<dbReference type="RefSeq" id="XP_031871576.1">
    <property type="nucleotide sequence ID" value="XM_032011883.1"/>
</dbReference>
<sequence>MPVLYNSDSALTTGLLPIYVVLGSVIFLSILLILRRPKPALSAYYSPGIMSTSDPTKTLRSEVEKRQIPVPSAQHLGKHHSQGQNLPLPTLQPFTPRVHSPPSASTQFFVASPTETAASSVSSETTESKDFARRRSYSKALTIPSPSNSHAAETTEVQVSGEIVLAEGWRRHTRVFGGGVCMACEENQRRMTA</sequence>
<protein>
    <submittedName>
        <fullName evidence="3">Uncharacterized protein</fullName>
    </submittedName>
</protein>
<dbReference type="OrthoDB" id="3440059at2759"/>
<evidence type="ECO:0000256" key="1">
    <source>
        <dbReference type="SAM" id="MobiDB-lite"/>
    </source>
</evidence>
<proteinExistence type="predicted"/>
<keyword evidence="2" id="KW-1133">Transmembrane helix</keyword>